<dbReference type="Proteomes" id="UP001203297">
    <property type="component" value="Unassembled WGS sequence"/>
</dbReference>
<dbReference type="PANTHER" id="PTHR31273">
    <property type="entry name" value="PHOSPHOKETOLASE-RELATED"/>
    <property type="match status" value="1"/>
</dbReference>
<dbReference type="InterPro" id="IPR018970">
    <property type="entry name" value="Xul5P/Fru6P_PKetolase_N"/>
</dbReference>
<keyword evidence="3" id="KW-1185">Reference proteome</keyword>
<name>A0AAD4LW28_9AGAM</name>
<accession>A0AAD4LW28</accession>
<evidence type="ECO:0000313" key="3">
    <source>
        <dbReference type="Proteomes" id="UP001203297"/>
    </source>
</evidence>
<proteinExistence type="predicted"/>
<protein>
    <submittedName>
        <fullName evidence="2">XFP N-terminal domain-containing protein</fullName>
    </submittedName>
</protein>
<evidence type="ECO:0000313" key="2">
    <source>
        <dbReference type="EMBL" id="KAI0289029.1"/>
    </source>
</evidence>
<dbReference type="PANTHER" id="PTHR31273:SF1">
    <property type="entry name" value="PHOSPHOKETOLASE-RELATED"/>
    <property type="match status" value="1"/>
</dbReference>
<feature type="domain" description="Xylulose 5-phosphate/Fructose 6-phosphate phosphoketolase N-terminal" evidence="1">
    <location>
        <begin position="3"/>
        <end position="175"/>
    </location>
</feature>
<organism evidence="2 3">
    <name type="scientific">Multifurca ochricompacta</name>
    <dbReference type="NCBI Taxonomy" id="376703"/>
    <lineage>
        <taxon>Eukaryota</taxon>
        <taxon>Fungi</taxon>
        <taxon>Dikarya</taxon>
        <taxon>Basidiomycota</taxon>
        <taxon>Agaricomycotina</taxon>
        <taxon>Agaricomycetes</taxon>
        <taxon>Russulales</taxon>
        <taxon>Russulaceae</taxon>
        <taxon>Multifurca</taxon>
    </lineage>
</organism>
<gene>
    <name evidence="2" type="ORF">B0F90DRAFT_1812649</name>
</gene>
<dbReference type="SUPFAM" id="SSF52518">
    <property type="entry name" value="Thiamin diphosphate-binding fold (THDP-binding)"/>
    <property type="match status" value="1"/>
</dbReference>
<comment type="caution">
    <text evidence="2">The sequence shown here is derived from an EMBL/GenBank/DDBJ whole genome shotgun (WGS) entry which is preliminary data.</text>
</comment>
<reference evidence="2" key="1">
    <citation type="journal article" date="2022" name="New Phytol.">
        <title>Evolutionary transition to the ectomycorrhizal habit in the genomes of a hyperdiverse lineage of mushroom-forming fungi.</title>
        <authorList>
            <person name="Looney B."/>
            <person name="Miyauchi S."/>
            <person name="Morin E."/>
            <person name="Drula E."/>
            <person name="Courty P.E."/>
            <person name="Kohler A."/>
            <person name="Kuo A."/>
            <person name="LaButti K."/>
            <person name="Pangilinan J."/>
            <person name="Lipzen A."/>
            <person name="Riley R."/>
            <person name="Andreopoulos W."/>
            <person name="He G."/>
            <person name="Johnson J."/>
            <person name="Nolan M."/>
            <person name="Tritt A."/>
            <person name="Barry K.W."/>
            <person name="Grigoriev I.V."/>
            <person name="Nagy L.G."/>
            <person name="Hibbett D."/>
            <person name="Henrissat B."/>
            <person name="Matheny P.B."/>
            <person name="Labbe J."/>
            <person name="Martin F.M."/>
        </authorList>
    </citation>
    <scope>NUCLEOTIDE SEQUENCE</scope>
    <source>
        <strain evidence="2">BPL690</strain>
    </source>
</reference>
<dbReference type="GO" id="GO:0016832">
    <property type="term" value="F:aldehyde-lyase activity"/>
    <property type="evidence" value="ECO:0007669"/>
    <property type="project" value="InterPro"/>
</dbReference>
<dbReference type="GO" id="GO:0005975">
    <property type="term" value="P:carbohydrate metabolic process"/>
    <property type="evidence" value="ECO:0007669"/>
    <property type="project" value="InterPro"/>
</dbReference>
<evidence type="ECO:0000259" key="1">
    <source>
        <dbReference type="Pfam" id="PF09364"/>
    </source>
</evidence>
<sequence>MRELTQDGIKPRLLGHWGTCPGLVLIYVHLNRIIRRTNQEMLCVPLVTAPGVLECLWLEDSLSAYYPQYSCNKDGLHGLTNQFSVPNGFSRHVSTFVVPGCIHKGVDVGYAPSAAMDRPDFVVTCVVGDGEAETRPTATAWHATESGAVLPIFHLNGFKISERTIYSTMDDKEICGIVQLPLTVTPIDLVRYDFGAEVQLNVSTDGLHSLQDVQIGQA</sequence>
<dbReference type="Pfam" id="PF09364">
    <property type="entry name" value="XFP_N"/>
    <property type="match status" value="1"/>
</dbReference>
<dbReference type="Gene3D" id="3.40.50.970">
    <property type="match status" value="1"/>
</dbReference>
<dbReference type="EMBL" id="WTXG01000378">
    <property type="protein sequence ID" value="KAI0289029.1"/>
    <property type="molecule type" value="Genomic_DNA"/>
</dbReference>
<dbReference type="AlphaFoldDB" id="A0AAD4LW28"/>
<dbReference type="InterPro" id="IPR029061">
    <property type="entry name" value="THDP-binding"/>
</dbReference>
<dbReference type="InterPro" id="IPR005593">
    <property type="entry name" value="Xul5P/Fru6P_PKetolase"/>
</dbReference>